<dbReference type="HOGENOM" id="CLU_039613_6_0_11"/>
<dbReference type="SUPFAM" id="SSF46785">
    <property type="entry name" value="Winged helix' DNA-binding domain"/>
    <property type="match status" value="1"/>
</dbReference>
<dbReference type="PATRIC" id="fig|1618207.4.peg.262"/>
<dbReference type="Gene3D" id="3.40.190.10">
    <property type="entry name" value="Periplasmic binding protein-like II"/>
    <property type="match status" value="2"/>
</dbReference>
<dbReference type="SUPFAM" id="SSF53850">
    <property type="entry name" value="Periplasmic binding protein-like II"/>
    <property type="match status" value="1"/>
</dbReference>
<evidence type="ECO:0000259" key="5">
    <source>
        <dbReference type="PROSITE" id="PS50931"/>
    </source>
</evidence>
<dbReference type="Pfam" id="PF00126">
    <property type="entry name" value="HTH_1"/>
    <property type="match status" value="1"/>
</dbReference>
<dbReference type="EMBL" id="CP011005">
    <property type="protein sequence ID" value="AJT40511.1"/>
    <property type="molecule type" value="Genomic_DNA"/>
</dbReference>
<keyword evidence="7" id="KW-1185">Reference proteome</keyword>
<dbReference type="GO" id="GO:0032993">
    <property type="term" value="C:protein-DNA complex"/>
    <property type="evidence" value="ECO:0007669"/>
    <property type="project" value="TreeGrafter"/>
</dbReference>
<keyword evidence="3" id="KW-0238">DNA-binding</keyword>
<evidence type="ECO:0000256" key="2">
    <source>
        <dbReference type="ARBA" id="ARBA00023015"/>
    </source>
</evidence>
<sequence>MLDPHRLRILRSVIANGSIQAAASHLGYTPSAISQQVALLQRETGLTLFEKAGRGIVPTSYGTALANESDEVIASLGRLAGVVADLREGVTGRLTLGYFSSAGSTWVPWMARKLMDEFPQLRLELNLNELPAGQQPILPDIDVIVQSQYHQRAVPKGYRQLPLADDPYVAVVHRSHRLSGAGEVPLRELREEAWVDNDFVDGHCRQVMMGACDAAGFSPRFLVQAQDHHTAIAFVAAGIGVTILPSLAARKLPEAVCAIPVVDPEPIRQISVLVKDSIAHRPIGKRAVELLHECVTIPLMAS</sequence>
<proteinExistence type="inferred from homology"/>
<keyword evidence="4" id="KW-0804">Transcription</keyword>
<dbReference type="Proteomes" id="UP000061839">
    <property type="component" value="Chromosome"/>
</dbReference>
<dbReference type="AlphaFoldDB" id="A0A0D4BWN5"/>
<organism evidence="6 7">
    <name type="scientific">Psychromicrobium lacuslunae</name>
    <dbReference type="NCBI Taxonomy" id="1618207"/>
    <lineage>
        <taxon>Bacteria</taxon>
        <taxon>Bacillati</taxon>
        <taxon>Actinomycetota</taxon>
        <taxon>Actinomycetes</taxon>
        <taxon>Micrococcales</taxon>
        <taxon>Micrococcaceae</taxon>
        <taxon>Psychromicrobium</taxon>
    </lineage>
</organism>
<dbReference type="Pfam" id="PF03466">
    <property type="entry name" value="LysR_substrate"/>
    <property type="match status" value="1"/>
</dbReference>
<dbReference type="RefSeq" id="WP_045073182.1">
    <property type="nucleotide sequence ID" value="NZ_CP011005.1"/>
</dbReference>
<dbReference type="STRING" id="1618207.UM93_01275"/>
<reference evidence="6 7" key="1">
    <citation type="journal article" date="2015" name="Genome Announc.">
        <title>Complete Genome Sequencing of Protease-Producing Novel Arthrobacter sp. Strain IHBB 11108 Using PacBio Single-Molecule Real-Time Sequencing Technology.</title>
        <authorList>
            <person name="Kiran S."/>
            <person name="Swarnkar M.K."/>
            <person name="Pal M."/>
            <person name="Thakur R."/>
            <person name="Tewari R."/>
            <person name="Singh A.K."/>
            <person name="Gulati A."/>
        </authorList>
    </citation>
    <scope>NUCLEOTIDE SEQUENCE [LARGE SCALE GENOMIC DNA]</scope>
    <source>
        <strain evidence="6 7">IHBB 11108</strain>
    </source>
</reference>
<evidence type="ECO:0000313" key="6">
    <source>
        <dbReference type="EMBL" id="AJT40511.1"/>
    </source>
</evidence>
<accession>A0A0D4BWN5</accession>
<evidence type="ECO:0000256" key="3">
    <source>
        <dbReference type="ARBA" id="ARBA00023125"/>
    </source>
</evidence>
<dbReference type="PANTHER" id="PTHR30346:SF29">
    <property type="entry name" value="LYSR SUBSTRATE-BINDING"/>
    <property type="match status" value="1"/>
</dbReference>
<dbReference type="InterPro" id="IPR000847">
    <property type="entry name" value="LysR_HTH_N"/>
</dbReference>
<protein>
    <recommendedName>
        <fullName evidence="5">HTH lysR-type domain-containing protein</fullName>
    </recommendedName>
</protein>
<dbReference type="PANTHER" id="PTHR30346">
    <property type="entry name" value="TRANSCRIPTIONAL DUAL REGULATOR HCAR-RELATED"/>
    <property type="match status" value="1"/>
</dbReference>
<name>A0A0D4BWN5_9MICC</name>
<evidence type="ECO:0000256" key="4">
    <source>
        <dbReference type="ARBA" id="ARBA00023163"/>
    </source>
</evidence>
<feature type="domain" description="HTH lysR-type" evidence="5">
    <location>
        <begin position="2"/>
        <end position="59"/>
    </location>
</feature>
<gene>
    <name evidence="6" type="ORF">UM93_01275</name>
</gene>
<dbReference type="KEGG" id="ari:UM93_01275"/>
<evidence type="ECO:0000313" key="7">
    <source>
        <dbReference type="Proteomes" id="UP000061839"/>
    </source>
</evidence>
<dbReference type="OrthoDB" id="4131546at2"/>
<evidence type="ECO:0000256" key="1">
    <source>
        <dbReference type="ARBA" id="ARBA00009437"/>
    </source>
</evidence>
<dbReference type="Gene3D" id="1.10.10.10">
    <property type="entry name" value="Winged helix-like DNA-binding domain superfamily/Winged helix DNA-binding domain"/>
    <property type="match status" value="1"/>
</dbReference>
<dbReference type="InterPro" id="IPR036388">
    <property type="entry name" value="WH-like_DNA-bd_sf"/>
</dbReference>
<dbReference type="InterPro" id="IPR036390">
    <property type="entry name" value="WH_DNA-bd_sf"/>
</dbReference>
<dbReference type="GO" id="GO:0003700">
    <property type="term" value="F:DNA-binding transcription factor activity"/>
    <property type="evidence" value="ECO:0007669"/>
    <property type="project" value="InterPro"/>
</dbReference>
<dbReference type="GO" id="GO:0003677">
    <property type="term" value="F:DNA binding"/>
    <property type="evidence" value="ECO:0007669"/>
    <property type="project" value="UniProtKB-KW"/>
</dbReference>
<comment type="similarity">
    <text evidence="1">Belongs to the LysR transcriptional regulatory family.</text>
</comment>
<dbReference type="PROSITE" id="PS50931">
    <property type="entry name" value="HTH_LYSR"/>
    <property type="match status" value="1"/>
</dbReference>
<dbReference type="InterPro" id="IPR005119">
    <property type="entry name" value="LysR_subst-bd"/>
</dbReference>
<keyword evidence="2" id="KW-0805">Transcription regulation</keyword>